<dbReference type="EMBL" id="MU971406">
    <property type="protein sequence ID" value="KAK9235718.1"/>
    <property type="molecule type" value="Genomic_DNA"/>
</dbReference>
<sequence length="513" mass="58340">MDGHDAAVSLLASQVRQFYERQKPFRIYHGSTNSTRQYRYLPDNMVDTSRLSHVLHIDTQKKIALVEPNVPMDKLVEATLPHRLVPPVVMEFPGITAGGGFAGTSGESSSFRHGFFERTVNSIEIILADGKIIKASTSENSDIFYGAASSFGTLGITTLLEIQLIDAKSFVELTYYPVSGMQSALEKIEHAAADPSTDYLDGIFFAKDRGVICIGRLNDSVDDGIRVQRFTRATDPWFYLHAKKLIGKSTLPVTEAIPLVDYLFRYDRGGFWVGAYAFEYFLTPFNRITRWALDSYLHTRVMYHALHKSGLAKSYIVQDVAVPYESAAEFLDYLDDIFGHYPIWLCPLHRSGKSESTPRGLTALRPDPNAPTMLLNFGVWGPGPTRRHEFVAINRKLEQKVHDLKGQKCLYAHAYYTEAEFWDIYDKNEYDLLRQKCHADYLPSVYDKVKVDVEAEERAMKKSWVTWSQATLWSIWPLGGLYGALHATFRREYLKSRQTTYGLLINLCQEESD</sequence>
<evidence type="ECO:0000313" key="2">
    <source>
        <dbReference type="Proteomes" id="UP001433508"/>
    </source>
</evidence>
<keyword evidence="2" id="KW-1185">Reference proteome</keyword>
<name>A0ACC3SVQ0_LIPKO</name>
<organism evidence="1 2">
    <name type="scientific">Lipomyces kononenkoae</name>
    <name type="common">Yeast</name>
    <dbReference type="NCBI Taxonomy" id="34357"/>
    <lineage>
        <taxon>Eukaryota</taxon>
        <taxon>Fungi</taxon>
        <taxon>Dikarya</taxon>
        <taxon>Ascomycota</taxon>
        <taxon>Saccharomycotina</taxon>
        <taxon>Lipomycetes</taxon>
        <taxon>Lipomycetales</taxon>
        <taxon>Lipomycetaceae</taxon>
        <taxon>Lipomyces</taxon>
    </lineage>
</organism>
<proteinExistence type="predicted"/>
<gene>
    <name evidence="1" type="ORF">V1525DRAFT_409142</name>
</gene>
<accession>A0ACC3SVQ0</accession>
<protein>
    <submittedName>
        <fullName evidence="1">Uncharacterized protein</fullName>
    </submittedName>
</protein>
<comment type="caution">
    <text evidence="1">The sequence shown here is derived from an EMBL/GenBank/DDBJ whole genome shotgun (WGS) entry which is preliminary data.</text>
</comment>
<evidence type="ECO:0000313" key="1">
    <source>
        <dbReference type="EMBL" id="KAK9235718.1"/>
    </source>
</evidence>
<reference evidence="2" key="1">
    <citation type="journal article" date="2024" name="Front. Bioeng. Biotechnol.">
        <title>Genome-scale model development and genomic sequencing of the oleaginous clade Lipomyces.</title>
        <authorList>
            <person name="Czajka J.J."/>
            <person name="Han Y."/>
            <person name="Kim J."/>
            <person name="Mondo S.J."/>
            <person name="Hofstad B.A."/>
            <person name="Robles A."/>
            <person name="Haridas S."/>
            <person name="Riley R."/>
            <person name="LaButti K."/>
            <person name="Pangilinan J."/>
            <person name="Andreopoulos W."/>
            <person name="Lipzen A."/>
            <person name="Yan J."/>
            <person name="Wang M."/>
            <person name="Ng V."/>
            <person name="Grigoriev I.V."/>
            <person name="Spatafora J.W."/>
            <person name="Magnuson J.K."/>
            <person name="Baker S.E."/>
            <person name="Pomraning K.R."/>
        </authorList>
    </citation>
    <scope>NUCLEOTIDE SEQUENCE [LARGE SCALE GENOMIC DNA]</scope>
    <source>
        <strain evidence="2">CBS 7786</strain>
    </source>
</reference>
<dbReference type="Proteomes" id="UP001433508">
    <property type="component" value="Unassembled WGS sequence"/>
</dbReference>